<dbReference type="AlphaFoldDB" id="A0A2M8PBV3"/>
<evidence type="ECO:0000256" key="6">
    <source>
        <dbReference type="ARBA" id="ARBA00023136"/>
    </source>
</evidence>
<dbReference type="PANTHER" id="PTHR32322">
    <property type="entry name" value="INNER MEMBRANE TRANSPORTER"/>
    <property type="match status" value="1"/>
</dbReference>
<name>A0A2M8PBV3_9CHLR</name>
<feature type="transmembrane region" description="Helical" evidence="7">
    <location>
        <begin position="192"/>
        <end position="212"/>
    </location>
</feature>
<evidence type="ECO:0000313" key="9">
    <source>
        <dbReference type="EMBL" id="PJF35016.1"/>
    </source>
</evidence>
<keyword evidence="6 7" id="KW-0472">Membrane</keyword>
<organism evidence="9 10">
    <name type="scientific">Candidatus Thermofonsia Clade 1 bacterium</name>
    <dbReference type="NCBI Taxonomy" id="2364210"/>
    <lineage>
        <taxon>Bacteria</taxon>
        <taxon>Bacillati</taxon>
        <taxon>Chloroflexota</taxon>
        <taxon>Candidatus Thermofontia</taxon>
        <taxon>Candidatus Thermofonsia Clade 1</taxon>
    </lineage>
</organism>
<dbReference type="PANTHER" id="PTHR32322:SF18">
    <property type="entry name" value="S-ADENOSYLMETHIONINE_S-ADENOSYLHOMOCYSTEINE TRANSPORTER"/>
    <property type="match status" value="1"/>
</dbReference>
<evidence type="ECO:0000256" key="1">
    <source>
        <dbReference type="ARBA" id="ARBA00004651"/>
    </source>
</evidence>
<keyword evidence="3" id="KW-1003">Cell membrane</keyword>
<feature type="transmembrane region" description="Helical" evidence="7">
    <location>
        <begin position="134"/>
        <end position="152"/>
    </location>
</feature>
<evidence type="ECO:0000313" key="10">
    <source>
        <dbReference type="Proteomes" id="UP000229681"/>
    </source>
</evidence>
<dbReference type="Pfam" id="PF00892">
    <property type="entry name" value="EamA"/>
    <property type="match status" value="2"/>
</dbReference>
<evidence type="ECO:0000256" key="4">
    <source>
        <dbReference type="ARBA" id="ARBA00022692"/>
    </source>
</evidence>
<dbReference type="InterPro" id="IPR000620">
    <property type="entry name" value="EamA_dom"/>
</dbReference>
<evidence type="ECO:0000259" key="8">
    <source>
        <dbReference type="Pfam" id="PF00892"/>
    </source>
</evidence>
<feature type="transmembrane region" description="Helical" evidence="7">
    <location>
        <begin position="36"/>
        <end position="55"/>
    </location>
</feature>
<protein>
    <recommendedName>
        <fullName evidence="8">EamA domain-containing protein</fullName>
    </recommendedName>
</protein>
<comment type="similarity">
    <text evidence="2">Belongs to the EamA transporter family.</text>
</comment>
<dbReference type="GO" id="GO:0005886">
    <property type="term" value="C:plasma membrane"/>
    <property type="evidence" value="ECO:0007669"/>
    <property type="project" value="UniProtKB-SubCell"/>
</dbReference>
<dbReference type="EMBL" id="PGTM01000224">
    <property type="protein sequence ID" value="PJF35016.1"/>
    <property type="molecule type" value="Genomic_DNA"/>
</dbReference>
<dbReference type="SUPFAM" id="SSF103481">
    <property type="entry name" value="Multidrug resistance efflux transporter EmrE"/>
    <property type="match status" value="2"/>
</dbReference>
<proteinExistence type="inferred from homology"/>
<gene>
    <name evidence="9" type="ORF">CUN49_12735</name>
</gene>
<feature type="transmembrane region" description="Helical" evidence="7">
    <location>
        <begin position="159"/>
        <end position="180"/>
    </location>
</feature>
<dbReference type="InterPro" id="IPR050638">
    <property type="entry name" value="AA-Vitamin_Transporters"/>
</dbReference>
<feature type="transmembrane region" description="Helical" evidence="7">
    <location>
        <begin position="101"/>
        <end position="122"/>
    </location>
</feature>
<feature type="domain" description="EamA" evidence="8">
    <location>
        <begin position="44"/>
        <end position="176"/>
    </location>
</feature>
<feature type="transmembrane region" description="Helical" evidence="7">
    <location>
        <begin position="224"/>
        <end position="245"/>
    </location>
</feature>
<keyword evidence="4 7" id="KW-0812">Transmembrane</keyword>
<comment type="subcellular location">
    <subcellularLocation>
        <location evidence="1">Cell membrane</location>
        <topology evidence="1">Multi-pass membrane protein</topology>
    </subcellularLocation>
</comment>
<evidence type="ECO:0000256" key="3">
    <source>
        <dbReference type="ARBA" id="ARBA00022475"/>
    </source>
</evidence>
<evidence type="ECO:0000256" key="7">
    <source>
        <dbReference type="SAM" id="Phobius"/>
    </source>
</evidence>
<keyword evidence="5 7" id="KW-1133">Transmembrane helix</keyword>
<evidence type="ECO:0000256" key="5">
    <source>
        <dbReference type="ARBA" id="ARBA00022989"/>
    </source>
</evidence>
<feature type="transmembrane region" description="Helical" evidence="7">
    <location>
        <begin position="67"/>
        <end position="89"/>
    </location>
</feature>
<dbReference type="Gene3D" id="1.10.3730.20">
    <property type="match status" value="1"/>
</dbReference>
<dbReference type="InterPro" id="IPR037185">
    <property type="entry name" value="EmrE-like"/>
</dbReference>
<feature type="transmembrane region" description="Helical" evidence="7">
    <location>
        <begin position="251"/>
        <end position="275"/>
    </location>
</feature>
<reference evidence="9 10" key="1">
    <citation type="submission" date="2017-11" db="EMBL/GenBank/DDBJ databases">
        <title>Evolution of Phototrophy in the Chloroflexi Phylum Driven by Horizontal Gene Transfer.</title>
        <authorList>
            <person name="Ward L.M."/>
            <person name="Hemp J."/>
            <person name="Shih P.M."/>
            <person name="Mcglynn S.E."/>
            <person name="Fischer W."/>
        </authorList>
    </citation>
    <scope>NUCLEOTIDE SEQUENCE [LARGE SCALE GENOMIC DNA]</scope>
    <source>
        <strain evidence="9">JP3_13</strain>
    </source>
</reference>
<sequence>MSAAAECCEVPAVPEKTLAALPVSEARAKREPLARLALPFTPIELLLVLCMIIWGTHYSIAKAALVVLPPFLFNAFRFSTGVIALYLVMKASGESFAFKRSAIPRLIFTSFLLHVVYQAFFINGLRYTTVANSVLLNTTAPIGVVLVNIFLLRHERGSWRMFSGMALAVSGALTVILSRYADQIGVGAQTTLLGDGLTLIGILAWIAMTFSLRELMADNPVMSASFWLLVCGTVLDVLIAIPDALSFDWSLLTWEVGLAVLYSGAVAIAIGGTIWNLALKRIGASRAAAFVNLQPIVAALVAVVFLGEPFTLWLVLGIGLVIIGMTRLRMG</sequence>
<comment type="caution">
    <text evidence="9">The sequence shown here is derived from an EMBL/GenBank/DDBJ whole genome shotgun (WGS) entry which is preliminary data.</text>
</comment>
<feature type="domain" description="EamA" evidence="8">
    <location>
        <begin position="193"/>
        <end position="325"/>
    </location>
</feature>
<accession>A0A2M8PBV3</accession>
<dbReference type="Proteomes" id="UP000229681">
    <property type="component" value="Unassembled WGS sequence"/>
</dbReference>
<evidence type="ECO:0000256" key="2">
    <source>
        <dbReference type="ARBA" id="ARBA00007362"/>
    </source>
</evidence>